<evidence type="ECO:0000256" key="2">
    <source>
        <dbReference type="ARBA" id="ARBA00022692"/>
    </source>
</evidence>
<keyword evidence="8" id="KW-1185">Reference proteome</keyword>
<dbReference type="Proteomes" id="UP001501116">
    <property type="component" value="Unassembled WGS sequence"/>
</dbReference>
<feature type="transmembrane region" description="Helical" evidence="6">
    <location>
        <begin position="25"/>
        <end position="44"/>
    </location>
</feature>
<dbReference type="Pfam" id="PF07681">
    <property type="entry name" value="DoxX"/>
    <property type="match status" value="1"/>
</dbReference>
<feature type="compositionally biased region" description="Basic and acidic residues" evidence="5">
    <location>
        <begin position="231"/>
        <end position="243"/>
    </location>
</feature>
<proteinExistence type="predicted"/>
<evidence type="ECO:0000313" key="8">
    <source>
        <dbReference type="Proteomes" id="UP001501116"/>
    </source>
</evidence>
<dbReference type="SUPFAM" id="SSF48295">
    <property type="entry name" value="TrpR-like"/>
    <property type="match status" value="1"/>
</dbReference>
<reference evidence="8" key="1">
    <citation type="journal article" date="2019" name="Int. J. Syst. Evol. Microbiol.">
        <title>The Global Catalogue of Microorganisms (GCM) 10K type strain sequencing project: providing services to taxonomists for standard genome sequencing and annotation.</title>
        <authorList>
            <consortium name="The Broad Institute Genomics Platform"/>
            <consortium name="The Broad Institute Genome Sequencing Center for Infectious Disease"/>
            <person name="Wu L."/>
            <person name="Ma J."/>
        </authorList>
    </citation>
    <scope>NUCLEOTIDE SEQUENCE [LARGE SCALE GENOMIC DNA]</scope>
    <source>
        <strain evidence="8">JCM 14545</strain>
    </source>
</reference>
<evidence type="ECO:0000256" key="1">
    <source>
        <dbReference type="ARBA" id="ARBA00004141"/>
    </source>
</evidence>
<keyword evidence="4 6" id="KW-0472">Membrane</keyword>
<comment type="caution">
    <text evidence="7">The sequence shown here is derived from an EMBL/GenBank/DDBJ whole genome shotgun (WGS) entry which is preliminary data.</text>
</comment>
<sequence>MGIRARFTAFEGVTHAWLVRHSITALRVTMGLVFLGFGILKYFPGVSPAQDLTVTTTRILTFDLLPGALCLALVATLECLIGLILIVGRGLRLVVYLLALELLGILSPAVLLPERLFSGPFHAPTLEGQYVLKDIVLVAAAMVVATTFRRARIAFSDHDYITTSGNHIPIQTPHQPRSPQEKLDIVMSGLRGDHPVPALCRRHGITTAQYTAWRHDAITGATHALDTADPAEDRSPDRTRSRE</sequence>
<keyword evidence="2 6" id="KW-0812">Transmembrane</keyword>
<gene>
    <name evidence="7" type="ORF">GCM10009754_85020</name>
</gene>
<evidence type="ECO:0000256" key="6">
    <source>
        <dbReference type="SAM" id="Phobius"/>
    </source>
</evidence>
<keyword evidence="3 6" id="KW-1133">Transmembrane helix</keyword>
<organism evidence="7 8">
    <name type="scientific">Amycolatopsis minnesotensis</name>
    <dbReference type="NCBI Taxonomy" id="337894"/>
    <lineage>
        <taxon>Bacteria</taxon>
        <taxon>Bacillati</taxon>
        <taxon>Actinomycetota</taxon>
        <taxon>Actinomycetes</taxon>
        <taxon>Pseudonocardiales</taxon>
        <taxon>Pseudonocardiaceae</taxon>
        <taxon>Amycolatopsis</taxon>
    </lineage>
</organism>
<evidence type="ECO:0000256" key="4">
    <source>
        <dbReference type="ARBA" id="ARBA00023136"/>
    </source>
</evidence>
<protein>
    <recommendedName>
        <fullName evidence="9">DoxX family membrane protein</fullName>
    </recommendedName>
</protein>
<dbReference type="RefSeq" id="WP_344431754.1">
    <property type="nucleotide sequence ID" value="NZ_BAAANN010000068.1"/>
</dbReference>
<feature type="transmembrane region" description="Helical" evidence="6">
    <location>
        <begin position="93"/>
        <end position="110"/>
    </location>
</feature>
<feature type="region of interest" description="Disordered" evidence="5">
    <location>
        <begin position="221"/>
        <end position="243"/>
    </location>
</feature>
<evidence type="ECO:0000313" key="7">
    <source>
        <dbReference type="EMBL" id="GAA1992905.1"/>
    </source>
</evidence>
<dbReference type="InterPro" id="IPR032808">
    <property type="entry name" value="DoxX"/>
</dbReference>
<feature type="transmembrane region" description="Helical" evidence="6">
    <location>
        <begin position="130"/>
        <end position="148"/>
    </location>
</feature>
<dbReference type="InterPro" id="IPR010921">
    <property type="entry name" value="Trp_repressor/repl_initiator"/>
</dbReference>
<name>A0ABP5EA04_9PSEU</name>
<evidence type="ECO:0008006" key="9">
    <source>
        <dbReference type="Google" id="ProtNLM"/>
    </source>
</evidence>
<accession>A0ABP5EA04</accession>
<evidence type="ECO:0000256" key="5">
    <source>
        <dbReference type="SAM" id="MobiDB-lite"/>
    </source>
</evidence>
<comment type="subcellular location">
    <subcellularLocation>
        <location evidence="1">Membrane</location>
        <topology evidence="1">Multi-pass membrane protein</topology>
    </subcellularLocation>
</comment>
<feature type="transmembrane region" description="Helical" evidence="6">
    <location>
        <begin position="64"/>
        <end position="86"/>
    </location>
</feature>
<evidence type="ECO:0000256" key="3">
    <source>
        <dbReference type="ARBA" id="ARBA00022989"/>
    </source>
</evidence>
<dbReference type="EMBL" id="BAAANN010000068">
    <property type="protein sequence ID" value="GAA1992905.1"/>
    <property type="molecule type" value="Genomic_DNA"/>
</dbReference>